<accession>A0A085UAN2</accession>
<dbReference type="PATRIC" id="fig|29486.44.peg.303"/>
<dbReference type="EMBL" id="UHJG01000001">
    <property type="protein sequence ID" value="SUQ01222.1"/>
    <property type="molecule type" value="Genomic_DNA"/>
</dbReference>
<dbReference type="EMBL" id="LN681231">
    <property type="protein sequence ID" value="CEK28874.1"/>
    <property type="molecule type" value="Genomic_DNA"/>
</dbReference>
<dbReference type="Pfam" id="PF13997">
    <property type="entry name" value="YqjK"/>
    <property type="match status" value="1"/>
</dbReference>
<name>A0A085UAN2_YERRU</name>
<evidence type="ECO:0000313" key="3">
    <source>
        <dbReference type="Proteomes" id="UP000255169"/>
    </source>
</evidence>
<dbReference type="STRING" id="29486.UGYR_07930"/>
<keyword evidence="3" id="KW-1185">Reference proteome</keyword>
<evidence type="ECO:0000313" key="2">
    <source>
        <dbReference type="EMBL" id="SUQ01222.1"/>
    </source>
</evidence>
<dbReference type="eggNOG" id="ENOG5032ZVT">
    <property type="taxonomic scope" value="Bacteria"/>
</dbReference>
<dbReference type="OrthoDB" id="6504948at2"/>
<protein>
    <submittedName>
        <fullName evidence="2">Inner membrane protein YqjK</fullName>
    </submittedName>
</protein>
<reference evidence="2 3" key="2">
    <citation type="submission" date="2018-06" db="EMBL/GenBank/DDBJ databases">
        <authorList>
            <consortium name="Pathogen Informatics"/>
            <person name="Doyle S."/>
        </authorList>
    </citation>
    <scope>NUCLEOTIDE SEQUENCE [LARGE SCALE GENOMIC DNA]</scope>
    <source>
        <strain evidence="2 3">NCTC10476</strain>
    </source>
</reference>
<dbReference type="KEGG" id="yrb:UGYR_07930"/>
<dbReference type="RefSeq" id="WP_038241151.1">
    <property type="nucleotide sequence ID" value="NZ_CABIHT010000039.1"/>
</dbReference>
<reference evidence="1" key="1">
    <citation type="journal article" date="2015" name="Genome Announc.">
        <title>Complete Genome Sequence of Yersinia ruckeri Strain CSF007-82, Etiologic Agent of Red Mouth Disease in Salmonid Fish.</title>
        <authorList>
            <person name="Nelson M.C."/>
            <person name="LaPatra S.E."/>
            <person name="Welch T.J."/>
            <person name="Graf J."/>
        </authorList>
    </citation>
    <scope>NUCLEOTIDE SEQUENCE</scope>
    <source>
        <strain evidence="1">CSF007-82</strain>
    </source>
</reference>
<gene>
    <name evidence="1" type="ORF">CSF007_15760</name>
    <name evidence="2" type="ORF">NCTC10476_02571</name>
</gene>
<dbReference type="InterPro" id="IPR025612">
    <property type="entry name" value="YqjK"/>
</dbReference>
<evidence type="ECO:0000313" key="1">
    <source>
        <dbReference type="EMBL" id="CEK28874.1"/>
    </source>
</evidence>
<dbReference type="Proteomes" id="UP000255169">
    <property type="component" value="Unassembled WGS sequence"/>
</dbReference>
<proteinExistence type="predicted"/>
<organism evidence="2 3">
    <name type="scientific">Yersinia ruckeri</name>
    <dbReference type="NCBI Taxonomy" id="29486"/>
    <lineage>
        <taxon>Bacteria</taxon>
        <taxon>Pseudomonadati</taxon>
        <taxon>Pseudomonadota</taxon>
        <taxon>Gammaproteobacteria</taxon>
        <taxon>Enterobacterales</taxon>
        <taxon>Yersiniaceae</taxon>
        <taxon>Yersinia</taxon>
    </lineage>
</organism>
<sequence length="94" mass="11204">MSRQQLQLEKEKLLRQIEQQRLDLANSAAHWLEITAPYDRGWLKILEMRKLLVLGSSVLAIYSTRHPSRVIRWSRRALSVWGTVRLFRRTFSSR</sequence>
<dbReference type="AlphaFoldDB" id="A0A085UAN2"/>
<dbReference type="GeneID" id="66880747"/>